<dbReference type="AlphaFoldDB" id="A0A420DQC4"/>
<accession>A0A420DQC4</accession>
<reference evidence="1 2" key="1">
    <citation type="submission" date="2018-09" db="EMBL/GenBank/DDBJ databases">
        <title>Genomic Encyclopedia of Archaeal and Bacterial Type Strains, Phase II (KMG-II): from individual species to whole genera.</title>
        <authorList>
            <person name="Goeker M."/>
        </authorList>
    </citation>
    <scope>NUCLEOTIDE SEQUENCE [LARGE SCALE GENOMIC DNA]</scope>
    <source>
        <strain evidence="1 2">DSM 11458</strain>
    </source>
</reference>
<organism evidence="1 2">
    <name type="scientific">Sulfitobacter guttiformis</name>
    <dbReference type="NCBI Taxonomy" id="74349"/>
    <lineage>
        <taxon>Bacteria</taxon>
        <taxon>Pseudomonadati</taxon>
        <taxon>Pseudomonadota</taxon>
        <taxon>Alphaproteobacteria</taxon>
        <taxon>Rhodobacterales</taxon>
        <taxon>Roseobacteraceae</taxon>
        <taxon>Sulfitobacter</taxon>
    </lineage>
</organism>
<dbReference type="EMBL" id="RAQK01000001">
    <property type="protein sequence ID" value="RKE96514.1"/>
    <property type="molecule type" value="Genomic_DNA"/>
</dbReference>
<evidence type="ECO:0000313" key="2">
    <source>
        <dbReference type="Proteomes" id="UP000284407"/>
    </source>
</evidence>
<dbReference type="Proteomes" id="UP000284407">
    <property type="component" value="Unassembled WGS sequence"/>
</dbReference>
<name>A0A420DQC4_9RHOB</name>
<protein>
    <submittedName>
        <fullName evidence="1">Uncharacterized protein</fullName>
    </submittedName>
</protein>
<comment type="caution">
    <text evidence="1">The sequence shown here is derived from an EMBL/GenBank/DDBJ whole genome shotgun (WGS) entry which is preliminary data.</text>
</comment>
<proteinExistence type="predicted"/>
<keyword evidence="2" id="KW-1185">Reference proteome</keyword>
<sequence>MAHPVNLLAYRGSRYLWQGRIGNSSISSMTASYSHYEMSSHCSRAAVYWFLHFTDPAQRGVLI</sequence>
<evidence type="ECO:0000313" key="1">
    <source>
        <dbReference type="EMBL" id="RKE96514.1"/>
    </source>
</evidence>
<gene>
    <name evidence="1" type="ORF">C8N30_1075</name>
</gene>